<dbReference type="PANTHER" id="PTHR33287">
    <property type="entry name" value="OS03G0453550 PROTEIN"/>
    <property type="match status" value="1"/>
</dbReference>
<organism evidence="4 5">
    <name type="scientific">Quercus rubra</name>
    <name type="common">Northern red oak</name>
    <name type="synonym">Quercus borealis</name>
    <dbReference type="NCBI Taxonomy" id="3512"/>
    <lineage>
        <taxon>Eukaryota</taxon>
        <taxon>Viridiplantae</taxon>
        <taxon>Streptophyta</taxon>
        <taxon>Embryophyta</taxon>
        <taxon>Tracheophyta</taxon>
        <taxon>Spermatophyta</taxon>
        <taxon>Magnoliopsida</taxon>
        <taxon>eudicotyledons</taxon>
        <taxon>Gunneridae</taxon>
        <taxon>Pentapetalae</taxon>
        <taxon>rosids</taxon>
        <taxon>fabids</taxon>
        <taxon>Fagales</taxon>
        <taxon>Fagaceae</taxon>
        <taxon>Quercus</taxon>
    </lineage>
</organism>
<feature type="transmembrane region" description="Helical" evidence="3">
    <location>
        <begin position="71"/>
        <end position="93"/>
    </location>
</feature>
<feature type="coiled-coil region" evidence="1">
    <location>
        <begin position="4"/>
        <end position="38"/>
    </location>
</feature>
<evidence type="ECO:0000313" key="5">
    <source>
        <dbReference type="Proteomes" id="UP001324115"/>
    </source>
</evidence>
<protein>
    <submittedName>
        <fullName evidence="4">Uncharacterized protein</fullName>
    </submittedName>
</protein>
<dbReference type="Proteomes" id="UP001324115">
    <property type="component" value="Unassembled WGS sequence"/>
</dbReference>
<name>A0AAN7FPR1_QUERU</name>
<feature type="transmembrane region" description="Helical" evidence="3">
    <location>
        <begin position="45"/>
        <end position="65"/>
    </location>
</feature>
<dbReference type="EMBL" id="JAXUIC010000004">
    <property type="protein sequence ID" value="KAK4595171.1"/>
    <property type="molecule type" value="Genomic_DNA"/>
</dbReference>
<keyword evidence="3" id="KW-0812">Transmembrane</keyword>
<evidence type="ECO:0000313" key="4">
    <source>
        <dbReference type="EMBL" id="KAK4595171.1"/>
    </source>
</evidence>
<comment type="caution">
    <text evidence="4">The sequence shown here is derived from an EMBL/GenBank/DDBJ whole genome shotgun (WGS) entry which is preliminary data.</text>
</comment>
<dbReference type="AlphaFoldDB" id="A0AAN7FPR1"/>
<accession>A0AAN7FPR1</accession>
<evidence type="ECO:0000256" key="2">
    <source>
        <dbReference type="SAM" id="MobiDB-lite"/>
    </source>
</evidence>
<feature type="transmembrane region" description="Helical" evidence="3">
    <location>
        <begin position="143"/>
        <end position="168"/>
    </location>
</feature>
<dbReference type="PANTHER" id="PTHR33287:SF2">
    <property type="entry name" value="TRANSMEMBRANE PROTEIN"/>
    <property type="match status" value="1"/>
</dbReference>
<keyword evidence="1" id="KW-0175">Coiled coil</keyword>
<evidence type="ECO:0000256" key="3">
    <source>
        <dbReference type="SAM" id="Phobius"/>
    </source>
</evidence>
<sequence>MTTSAEANETAESLEKEMKEMKQYIDELDKRITTLQSTAFTLANYFFVFQGVIITIICNSSRVVLRASHRWFPFTLSILAVVLNLSALINIGLKYFQAKAQQTKFLYLYNRNEQRRKCLQQHVCPPESPDDLYRDRIKEFEPYLFLGISTIFFVAFTAVVLTGCWKFLNTEGEIGHNLPSHSSDFLVPIDIFGVLSLPSPSCSSHCQKQVTAVTSTVPATLGSHCSAHPTVKAKALSDRTDNPEQNPTKNG</sequence>
<reference evidence="4 5" key="1">
    <citation type="journal article" date="2023" name="G3 (Bethesda)">
        <title>A haplotype-resolved chromosome-scale genome for Quercus rubra L. provides insights into the genetics of adaptive traits for red oak species.</title>
        <authorList>
            <person name="Kapoor B."/>
            <person name="Jenkins J."/>
            <person name="Schmutz J."/>
            <person name="Zhebentyayeva T."/>
            <person name="Kuelheim C."/>
            <person name="Coggeshall M."/>
            <person name="Heim C."/>
            <person name="Lasky J.R."/>
            <person name="Leites L."/>
            <person name="Islam-Faridi N."/>
            <person name="Romero-Severson J."/>
            <person name="DeLeo V.L."/>
            <person name="Lucas S.M."/>
            <person name="Lazic D."/>
            <person name="Gailing O."/>
            <person name="Carlson J."/>
            <person name="Staton M."/>
        </authorList>
    </citation>
    <scope>NUCLEOTIDE SEQUENCE [LARGE SCALE GENOMIC DNA]</scope>
    <source>
        <strain evidence="4">Pseudo-F2</strain>
    </source>
</reference>
<gene>
    <name evidence="4" type="ORF">RGQ29_018781</name>
</gene>
<feature type="region of interest" description="Disordered" evidence="2">
    <location>
        <begin position="232"/>
        <end position="251"/>
    </location>
</feature>
<evidence type="ECO:0000256" key="1">
    <source>
        <dbReference type="SAM" id="Coils"/>
    </source>
</evidence>
<keyword evidence="3" id="KW-0472">Membrane</keyword>
<proteinExistence type="predicted"/>
<keyword evidence="5" id="KW-1185">Reference proteome</keyword>
<keyword evidence="3" id="KW-1133">Transmembrane helix</keyword>